<keyword evidence="1" id="KW-0560">Oxidoreductase</keyword>
<dbReference type="GO" id="GO:0016491">
    <property type="term" value="F:oxidoreductase activity"/>
    <property type="evidence" value="ECO:0007669"/>
    <property type="project" value="UniProtKB-KW"/>
</dbReference>
<dbReference type="PANTHER" id="PTHR13847:SF281">
    <property type="entry name" value="FAD DEPENDENT OXIDOREDUCTASE DOMAIN-CONTAINING PROTEIN"/>
    <property type="match status" value="1"/>
</dbReference>
<evidence type="ECO:0000256" key="1">
    <source>
        <dbReference type="ARBA" id="ARBA00023002"/>
    </source>
</evidence>
<protein>
    <submittedName>
        <fullName evidence="3">Glycine/D-amino acid oxidase-like deaminating enzyme</fullName>
    </submittedName>
</protein>
<dbReference type="Proteomes" id="UP000294664">
    <property type="component" value="Unassembled WGS sequence"/>
</dbReference>
<comment type="caution">
    <text evidence="3">The sequence shown here is derived from an EMBL/GenBank/DDBJ whole genome shotgun (WGS) entry which is preliminary data.</text>
</comment>
<accession>A0A4V6NZH0</accession>
<dbReference type="EMBL" id="SMAI01000012">
    <property type="protein sequence ID" value="TCT02678.1"/>
    <property type="molecule type" value="Genomic_DNA"/>
</dbReference>
<organism evidence="3 4">
    <name type="scientific">Aquabacter spiritensis</name>
    <dbReference type="NCBI Taxonomy" id="933073"/>
    <lineage>
        <taxon>Bacteria</taxon>
        <taxon>Pseudomonadati</taxon>
        <taxon>Pseudomonadota</taxon>
        <taxon>Alphaproteobacteria</taxon>
        <taxon>Hyphomicrobiales</taxon>
        <taxon>Xanthobacteraceae</taxon>
        <taxon>Aquabacter</taxon>
    </lineage>
</organism>
<dbReference type="Gene3D" id="3.30.9.10">
    <property type="entry name" value="D-Amino Acid Oxidase, subunit A, domain 2"/>
    <property type="match status" value="1"/>
</dbReference>
<dbReference type="SUPFAM" id="SSF51905">
    <property type="entry name" value="FAD/NAD(P)-binding domain"/>
    <property type="match status" value="1"/>
</dbReference>
<dbReference type="InterPro" id="IPR036188">
    <property type="entry name" value="FAD/NAD-bd_sf"/>
</dbReference>
<dbReference type="AlphaFoldDB" id="A0A4V6NZH0"/>
<dbReference type="InterPro" id="IPR006076">
    <property type="entry name" value="FAD-dep_OxRdtase"/>
</dbReference>
<dbReference type="PANTHER" id="PTHR13847">
    <property type="entry name" value="SARCOSINE DEHYDROGENASE-RELATED"/>
    <property type="match status" value="1"/>
</dbReference>
<feature type="domain" description="FAD dependent oxidoreductase" evidence="2">
    <location>
        <begin position="18"/>
        <end position="358"/>
    </location>
</feature>
<reference evidence="3 4" key="1">
    <citation type="submission" date="2019-03" db="EMBL/GenBank/DDBJ databases">
        <title>Genomic Encyclopedia of Type Strains, Phase IV (KMG-IV): sequencing the most valuable type-strain genomes for metagenomic binning, comparative biology and taxonomic classification.</title>
        <authorList>
            <person name="Goeker M."/>
        </authorList>
    </citation>
    <scope>NUCLEOTIDE SEQUENCE [LARGE SCALE GENOMIC DNA]</scope>
    <source>
        <strain evidence="3 4">DSM 9035</strain>
    </source>
</reference>
<evidence type="ECO:0000259" key="2">
    <source>
        <dbReference type="Pfam" id="PF01266"/>
    </source>
</evidence>
<gene>
    <name evidence="3" type="ORF">EDC64_112114</name>
</gene>
<dbReference type="GO" id="GO:0005737">
    <property type="term" value="C:cytoplasm"/>
    <property type="evidence" value="ECO:0007669"/>
    <property type="project" value="TreeGrafter"/>
</dbReference>
<dbReference type="Gene3D" id="3.50.50.60">
    <property type="entry name" value="FAD/NAD(P)-binding domain"/>
    <property type="match status" value="1"/>
</dbReference>
<sequence>MAGHPQSERGTEQTLDCDVCVVGATLAGLWLALALALRGREVVVLDAGGPAPHAGSGLVRPGLGLGAAQLCARTDRATARRIYDLSADAAAGAVRLLDALRLNVRGTGAFTLPGPLGKSDLLEEAAARDVLGIGELPHIGRLDVAEVLGIPGWGGALYDAEPVTYAARRLPQELATAVRAAGARIFFETPVRESDLDGVRKYLRTGTHRVRADHVVFAGERNLGAFAPWLARGLMFQAFATGSFSHDAGGPMASEAVIEGGARGVRFAWEGTTLGFAAPTARLIRGEIAVACALRRHVRRFYPSLASAVVGDARGAALPVARHGLPLIGAYRPGVWYALALGIEPIANASLASELIAAAIVERDDRFRVFAPFGPQYTWGMAGRYARRLGYWAGRLADAANRRDAQREAKLEEA</sequence>
<dbReference type="RefSeq" id="WP_165933807.1">
    <property type="nucleotide sequence ID" value="NZ_SMAI01000012.1"/>
</dbReference>
<dbReference type="Pfam" id="PF01266">
    <property type="entry name" value="DAO"/>
    <property type="match status" value="1"/>
</dbReference>
<keyword evidence="4" id="KW-1185">Reference proteome</keyword>
<evidence type="ECO:0000313" key="4">
    <source>
        <dbReference type="Proteomes" id="UP000294664"/>
    </source>
</evidence>
<name>A0A4V6NZH0_9HYPH</name>
<evidence type="ECO:0000313" key="3">
    <source>
        <dbReference type="EMBL" id="TCT02678.1"/>
    </source>
</evidence>
<proteinExistence type="predicted"/>